<evidence type="ECO:0000313" key="1">
    <source>
        <dbReference type="EMBL" id="KDO17124.1"/>
    </source>
</evidence>
<dbReference type="InterPro" id="IPR002110">
    <property type="entry name" value="Ankyrin_rpt"/>
</dbReference>
<dbReference type="VEuPathDB" id="FungiDB:SPRG_17464"/>
<dbReference type="KEGG" id="spar:SPRG_17464"/>
<dbReference type="EMBL" id="KK583769">
    <property type="protein sequence ID" value="KDO17124.1"/>
    <property type="molecule type" value="Genomic_DNA"/>
</dbReference>
<keyword evidence="2" id="KW-1185">Reference proteome</keyword>
<name>A0A067BFG9_SAPPC</name>
<gene>
    <name evidence="1" type="ORF">SPRG_17464</name>
</gene>
<reference evidence="1 2" key="1">
    <citation type="journal article" date="2013" name="PLoS Genet.">
        <title>Distinctive expansion of potential virulence genes in the genome of the oomycete fish pathogen Saprolegnia parasitica.</title>
        <authorList>
            <person name="Jiang R.H."/>
            <person name="de Bruijn I."/>
            <person name="Haas B.J."/>
            <person name="Belmonte R."/>
            <person name="Lobach L."/>
            <person name="Christie J."/>
            <person name="van den Ackerveken G."/>
            <person name="Bottin A."/>
            <person name="Bulone V."/>
            <person name="Diaz-Moreno S.M."/>
            <person name="Dumas B."/>
            <person name="Fan L."/>
            <person name="Gaulin E."/>
            <person name="Govers F."/>
            <person name="Grenville-Briggs L.J."/>
            <person name="Horner N.R."/>
            <person name="Levin J.Z."/>
            <person name="Mammella M."/>
            <person name="Meijer H.J."/>
            <person name="Morris P."/>
            <person name="Nusbaum C."/>
            <person name="Oome S."/>
            <person name="Phillips A.J."/>
            <person name="van Rooyen D."/>
            <person name="Rzeszutek E."/>
            <person name="Saraiva M."/>
            <person name="Secombes C.J."/>
            <person name="Seidl M.F."/>
            <person name="Snel B."/>
            <person name="Stassen J.H."/>
            <person name="Sykes S."/>
            <person name="Tripathy S."/>
            <person name="van den Berg H."/>
            <person name="Vega-Arreguin J.C."/>
            <person name="Wawra S."/>
            <person name="Young S.K."/>
            <person name="Zeng Q."/>
            <person name="Dieguez-Uribeondo J."/>
            <person name="Russ C."/>
            <person name="Tyler B.M."/>
            <person name="van West P."/>
        </authorList>
    </citation>
    <scope>NUCLEOTIDE SEQUENCE [LARGE SCALE GENOMIC DNA]</scope>
    <source>
        <strain evidence="1 2">CBS 223.65</strain>
    </source>
</reference>
<dbReference type="RefSeq" id="XP_012212167.1">
    <property type="nucleotide sequence ID" value="XM_012356777.1"/>
</dbReference>
<dbReference type="InterPro" id="IPR052050">
    <property type="entry name" value="SecEffector_AnkRepeat"/>
</dbReference>
<dbReference type="OMA" id="CADEHTC"/>
<dbReference type="Pfam" id="PF12796">
    <property type="entry name" value="Ank_2"/>
    <property type="match status" value="2"/>
</dbReference>
<dbReference type="STRING" id="695850.A0A067BFG9"/>
<dbReference type="PANTHER" id="PTHR46586:SF3">
    <property type="entry name" value="ANKYRIN REPEAT-CONTAINING PROTEIN"/>
    <property type="match status" value="1"/>
</dbReference>
<feature type="non-terminal residue" evidence="1">
    <location>
        <position position="641"/>
    </location>
</feature>
<dbReference type="SUPFAM" id="SSF48403">
    <property type="entry name" value="Ankyrin repeat"/>
    <property type="match status" value="2"/>
</dbReference>
<dbReference type="Proteomes" id="UP000030745">
    <property type="component" value="Unassembled WGS sequence"/>
</dbReference>
<protein>
    <submittedName>
        <fullName evidence="1">Uncharacterized protein</fullName>
    </submittedName>
</protein>
<proteinExistence type="predicted"/>
<dbReference type="PANTHER" id="PTHR46586">
    <property type="entry name" value="ANKYRIN REPEAT-CONTAINING PROTEIN"/>
    <property type="match status" value="1"/>
</dbReference>
<dbReference type="Gene3D" id="1.25.40.20">
    <property type="entry name" value="Ankyrin repeat-containing domain"/>
    <property type="match status" value="3"/>
</dbReference>
<accession>A0A067BFG9</accession>
<dbReference type="AlphaFoldDB" id="A0A067BFG9"/>
<dbReference type="GeneID" id="24139004"/>
<evidence type="ECO:0000313" key="2">
    <source>
        <dbReference type="Proteomes" id="UP000030745"/>
    </source>
</evidence>
<sequence length="641" mass="70658">MASPVLRSPDLVAIIVAYQDGLPEDLAIVQRLADAIERTLSSYSYPLSSSHHVHVPARFASSPYLQRYPHPGTTLPYVALCVSPHSCNPALALHLSVVEGDVALVQRWLRWDSSRCTSATLELAAAASQGPILRLLFEQFPALATAKMMDLVAMSGDLELLIWLHEAGVACTTDAMDGAAMNGHYDIVVFLHSARTEGCTFKAATAATVHGHASIVRFLLEQRTEGVNPSLWFKRPHHEHKTHSVRGETHLEAVDLVAARVELTDAALVALVENAGLAALQHVYSRGYLKRMTTKLLELSVFNQDHEMLRYVLDGIDREHPRPRSDDEWLPHDADRCFWFDKWTNCQVMDFAAFNGDMTSLELLHASRLRVGSERAIVYAAYGGHLHVLNWLHKNRRDGCGEDAMALAAARGHFDAVRWLHEVYGLCRTHAALATAAYTGHLAMVTYLLDVPTGDSGPQGDAKICPDRRCTLPLPRQDDLGPSSGDYVTGSPAYWAASQDHLDILELLVARGHALPPNAINQAVADGHLRIVRYLHEGFGQRPTGHQPTLSAVRKRHVDVVAYVLSYGLWQTCTCADEHTCDLMALLSETARSGSLDILHLVCDTFQLQSQLSPIVAERMMVCAAASGHFEMVRHLHHTCG</sequence>
<dbReference type="InterPro" id="IPR036770">
    <property type="entry name" value="Ankyrin_rpt-contain_sf"/>
</dbReference>
<organism evidence="1 2">
    <name type="scientific">Saprolegnia parasitica (strain CBS 223.65)</name>
    <dbReference type="NCBI Taxonomy" id="695850"/>
    <lineage>
        <taxon>Eukaryota</taxon>
        <taxon>Sar</taxon>
        <taxon>Stramenopiles</taxon>
        <taxon>Oomycota</taxon>
        <taxon>Saprolegniomycetes</taxon>
        <taxon>Saprolegniales</taxon>
        <taxon>Saprolegniaceae</taxon>
        <taxon>Saprolegnia</taxon>
    </lineage>
</organism>